<accession>A0AAN9L7I4</accession>
<keyword evidence="3" id="KW-1185">Reference proteome</keyword>
<evidence type="ECO:0000313" key="2">
    <source>
        <dbReference type="EMBL" id="KAK7329109.1"/>
    </source>
</evidence>
<feature type="region of interest" description="Disordered" evidence="1">
    <location>
        <begin position="80"/>
        <end position="119"/>
    </location>
</feature>
<evidence type="ECO:0000256" key="1">
    <source>
        <dbReference type="SAM" id="MobiDB-lite"/>
    </source>
</evidence>
<sequence>MYSSFLPPIGLIPIGAAKSSLEVSCDTPAEVDSVLAGKRICGSQLELRPVHACVSKQSTMRETCSICMTGSHMHLLPRGIGEQKSKSRSLAHSSCLDFSRGYSGRNRRGQIEPEIQQQQ</sequence>
<dbReference type="EMBL" id="JAYMYQ010000005">
    <property type="protein sequence ID" value="KAK7329109.1"/>
    <property type="molecule type" value="Genomic_DNA"/>
</dbReference>
<reference evidence="2 3" key="1">
    <citation type="submission" date="2024-01" db="EMBL/GenBank/DDBJ databases">
        <title>The genomes of 5 underutilized Papilionoideae crops provide insights into root nodulation and disease resistanc.</title>
        <authorList>
            <person name="Jiang F."/>
        </authorList>
    </citation>
    <scope>NUCLEOTIDE SEQUENCE [LARGE SCALE GENOMIC DNA]</scope>
    <source>
        <strain evidence="2">LVBAO_FW01</strain>
        <tissue evidence="2">Leaves</tissue>
    </source>
</reference>
<proteinExistence type="predicted"/>
<protein>
    <submittedName>
        <fullName evidence="2">Uncharacterized protein</fullName>
    </submittedName>
</protein>
<gene>
    <name evidence="2" type="ORF">VNO77_23255</name>
</gene>
<dbReference type="Proteomes" id="UP001367508">
    <property type="component" value="Unassembled WGS sequence"/>
</dbReference>
<name>A0AAN9L7I4_CANGL</name>
<comment type="caution">
    <text evidence="2">The sequence shown here is derived from an EMBL/GenBank/DDBJ whole genome shotgun (WGS) entry which is preliminary data.</text>
</comment>
<organism evidence="2 3">
    <name type="scientific">Canavalia gladiata</name>
    <name type="common">Sword bean</name>
    <name type="synonym">Dolichos gladiatus</name>
    <dbReference type="NCBI Taxonomy" id="3824"/>
    <lineage>
        <taxon>Eukaryota</taxon>
        <taxon>Viridiplantae</taxon>
        <taxon>Streptophyta</taxon>
        <taxon>Embryophyta</taxon>
        <taxon>Tracheophyta</taxon>
        <taxon>Spermatophyta</taxon>
        <taxon>Magnoliopsida</taxon>
        <taxon>eudicotyledons</taxon>
        <taxon>Gunneridae</taxon>
        <taxon>Pentapetalae</taxon>
        <taxon>rosids</taxon>
        <taxon>fabids</taxon>
        <taxon>Fabales</taxon>
        <taxon>Fabaceae</taxon>
        <taxon>Papilionoideae</taxon>
        <taxon>50 kb inversion clade</taxon>
        <taxon>NPAAA clade</taxon>
        <taxon>indigoferoid/millettioid clade</taxon>
        <taxon>Phaseoleae</taxon>
        <taxon>Canavalia</taxon>
    </lineage>
</organism>
<dbReference type="AlphaFoldDB" id="A0AAN9L7I4"/>
<evidence type="ECO:0000313" key="3">
    <source>
        <dbReference type="Proteomes" id="UP001367508"/>
    </source>
</evidence>